<reference evidence="3" key="2">
    <citation type="submission" date="2020-04" db="EMBL/GenBank/DDBJ databases">
        <authorList>
            <consortium name="NCBI Genome Project"/>
        </authorList>
    </citation>
    <scope>NUCLEOTIDE SEQUENCE</scope>
    <source>
        <strain evidence="3">CBS 781.70</strain>
    </source>
</reference>
<proteinExistence type="predicted"/>
<reference evidence="1 3" key="1">
    <citation type="submission" date="2020-01" db="EMBL/GenBank/DDBJ databases">
        <authorList>
            <consortium name="DOE Joint Genome Institute"/>
            <person name="Haridas S."/>
            <person name="Albert R."/>
            <person name="Binder M."/>
            <person name="Bloem J."/>
            <person name="Labutti K."/>
            <person name="Salamov A."/>
            <person name="Andreopoulos B."/>
            <person name="Baker S.E."/>
            <person name="Barry K."/>
            <person name="Bills G."/>
            <person name="Bluhm B.H."/>
            <person name="Cannon C."/>
            <person name="Castanera R."/>
            <person name="Culley D.E."/>
            <person name="Daum C."/>
            <person name="Ezra D."/>
            <person name="Gonzalez J.B."/>
            <person name="Henrissat B."/>
            <person name="Kuo A."/>
            <person name="Liang C."/>
            <person name="Lipzen A."/>
            <person name="Lutzoni F."/>
            <person name="Magnuson J."/>
            <person name="Mondo S."/>
            <person name="Nolan M."/>
            <person name="Ohm R."/>
            <person name="Pangilinan J."/>
            <person name="Park H.-J."/>
            <person name="Ramirez L."/>
            <person name="Alfaro M."/>
            <person name="Sun H."/>
            <person name="Tritt A."/>
            <person name="Yoshinaga Y."/>
            <person name="Zwiers L.-H."/>
            <person name="Turgeon B.G."/>
            <person name="Goodwin S.B."/>
            <person name="Spatafora J.W."/>
            <person name="Crous P.W."/>
            <person name="Grigoriev I.V."/>
        </authorList>
    </citation>
    <scope>NUCLEOTIDE SEQUENCE</scope>
    <source>
        <strain evidence="1 3">CBS 781.70</strain>
    </source>
</reference>
<organism evidence="1">
    <name type="scientific">Eremomyces bilateralis CBS 781.70</name>
    <dbReference type="NCBI Taxonomy" id="1392243"/>
    <lineage>
        <taxon>Eukaryota</taxon>
        <taxon>Fungi</taxon>
        <taxon>Dikarya</taxon>
        <taxon>Ascomycota</taxon>
        <taxon>Pezizomycotina</taxon>
        <taxon>Dothideomycetes</taxon>
        <taxon>Dothideomycetes incertae sedis</taxon>
        <taxon>Eremomycetales</taxon>
        <taxon>Eremomycetaceae</taxon>
        <taxon>Eremomyces</taxon>
    </lineage>
</organism>
<dbReference type="EMBL" id="ML975153">
    <property type="protein sequence ID" value="KAF1814336.1"/>
    <property type="molecule type" value="Genomic_DNA"/>
</dbReference>
<dbReference type="RefSeq" id="XP_033535967.1">
    <property type="nucleotide sequence ID" value="XM_033678008.1"/>
</dbReference>
<protein>
    <submittedName>
        <fullName evidence="1 3">Uncharacterized protein</fullName>
    </submittedName>
</protein>
<name>A0A6G1G8S9_9PEZI</name>
<gene>
    <name evidence="1 3" type="ORF">P152DRAFT_447714</name>
</gene>
<dbReference type="GeneID" id="54418578"/>
<sequence>MSSQSDPGATSALTAPTPLAEKRQCHFSAVSSRWSGKGCVGCVGVFSNRESGGSRARLAGWVDVESWRSVVSKEVGYELWKPVGKGHQDDTDGFESDELAVREEAKRCPKNRIWRWTSSYPLTGITINWMAEYIAEWPEDSGGMKYGRDSNDR</sequence>
<dbReference type="AlphaFoldDB" id="A0A6G1G8S9"/>
<evidence type="ECO:0000313" key="1">
    <source>
        <dbReference type="EMBL" id="KAF1814336.1"/>
    </source>
</evidence>
<accession>A0A6G1G8S9</accession>
<evidence type="ECO:0000313" key="2">
    <source>
        <dbReference type="Proteomes" id="UP000504638"/>
    </source>
</evidence>
<dbReference type="Proteomes" id="UP000504638">
    <property type="component" value="Unplaced"/>
</dbReference>
<reference evidence="3" key="3">
    <citation type="submission" date="2025-04" db="UniProtKB">
        <authorList>
            <consortium name="RefSeq"/>
        </authorList>
    </citation>
    <scope>IDENTIFICATION</scope>
    <source>
        <strain evidence="3">CBS 781.70</strain>
    </source>
</reference>
<keyword evidence="2" id="KW-1185">Reference proteome</keyword>
<evidence type="ECO:0000313" key="3">
    <source>
        <dbReference type="RefSeq" id="XP_033535967.1"/>
    </source>
</evidence>